<accession>A0A7X2BVC8</accession>
<sequence>MKLKNVLLWAALGTAGAAQAAPDLPRHADLDLATAQQ</sequence>
<comment type="caution">
    <text evidence="2">The sequence shown here is derived from an EMBL/GenBank/DDBJ whole genome shotgun (WGS) entry which is preliminary data.</text>
</comment>
<reference evidence="2 3" key="1">
    <citation type="submission" date="2019-10" db="EMBL/GenBank/DDBJ databases">
        <title>Evaluation of single-gene subtyping targets for Pseudomonas.</title>
        <authorList>
            <person name="Reichler S.J."/>
            <person name="Orsi R.H."/>
            <person name="Wiedmann M."/>
            <person name="Martin N.H."/>
            <person name="Murphy S.I."/>
        </authorList>
    </citation>
    <scope>NUCLEOTIDE SEQUENCE [LARGE SCALE GENOMIC DNA]</scope>
    <source>
        <strain evidence="2 3">FSL R10-2932</strain>
    </source>
</reference>
<dbReference type="AlphaFoldDB" id="A0A7X2BVC8"/>
<feature type="chain" id="PRO_5031397240" evidence="1">
    <location>
        <begin position="21"/>
        <end position="37"/>
    </location>
</feature>
<evidence type="ECO:0000313" key="2">
    <source>
        <dbReference type="EMBL" id="MQT76493.1"/>
    </source>
</evidence>
<dbReference type="EMBL" id="WIWF01000090">
    <property type="protein sequence ID" value="MQT76493.1"/>
    <property type="molecule type" value="Genomic_DNA"/>
</dbReference>
<gene>
    <name evidence="2" type="ORF">GHO37_19615</name>
</gene>
<dbReference type="Proteomes" id="UP000447574">
    <property type="component" value="Unassembled WGS sequence"/>
</dbReference>
<name>A0A7X2BVC8_9PSED</name>
<evidence type="ECO:0000256" key="1">
    <source>
        <dbReference type="SAM" id="SignalP"/>
    </source>
</evidence>
<feature type="non-terminal residue" evidence="2">
    <location>
        <position position="37"/>
    </location>
</feature>
<protein>
    <submittedName>
        <fullName evidence="2">Heme-binding protein</fullName>
    </submittedName>
</protein>
<evidence type="ECO:0000313" key="3">
    <source>
        <dbReference type="Proteomes" id="UP000447574"/>
    </source>
</evidence>
<feature type="signal peptide" evidence="1">
    <location>
        <begin position="1"/>
        <end position="20"/>
    </location>
</feature>
<keyword evidence="1" id="KW-0732">Signal</keyword>
<proteinExistence type="predicted"/>
<organism evidence="2 3">
    <name type="scientific">Pseudomonas helleri</name>
    <dbReference type="NCBI Taxonomy" id="1608996"/>
    <lineage>
        <taxon>Bacteria</taxon>
        <taxon>Pseudomonadati</taxon>
        <taxon>Pseudomonadota</taxon>
        <taxon>Gammaproteobacteria</taxon>
        <taxon>Pseudomonadales</taxon>
        <taxon>Pseudomonadaceae</taxon>
        <taxon>Pseudomonas</taxon>
    </lineage>
</organism>